<dbReference type="CDD" id="cd05466">
    <property type="entry name" value="PBP2_LTTR_substrate"/>
    <property type="match status" value="1"/>
</dbReference>
<dbReference type="PANTHER" id="PTHR30126:SF77">
    <property type="entry name" value="TRANSCRIPTIONAL REGULATORY PROTEIN"/>
    <property type="match status" value="1"/>
</dbReference>
<protein>
    <recommendedName>
        <fullName evidence="5">HTH lysR-type domain-containing protein</fullName>
    </recommendedName>
</protein>
<organism evidence="7 9">
    <name type="scientific">Bordetella bronchialis</name>
    <dbReference type="NCBI Taxonomy" id="463025"/>
    <lineage>
        <taxon>Bacteria</taxon>
        <taxon>Pseudomonadati</taxon>
        <taxon>Pseudomonadota</taxon>
        <taxon>Betaproteobacteria</taxon>
        <taxon>Burkholderiales</taxon>
        <taxon>Alcaligenaceae</taxon>
        <taxon>Bordetella</taxon>
    </lineage>
</organism>
<dbReference type="InterPro" id="IPR036390">
    <property type="entry name" value="WH_DNA-bd_sf"/>
</dbReference>
<dbReference type="Proteomes" id="UP000091897">
    <property type="component" value="Chromosome"/>
</dbReference>
<evidence type="ECO:0000259" key="5">
    <source>
        <dbReference type="PROSITE" id="PS50931"/>
    </source>
</evidence>
<dbReference type="Gene3D" id="1.10.10.10">
    <property type="entry name" value="Winged helix-like DNA-binding domain superfamily/Winged helix DNA-binding domain"/>
    <property type="match status" value="1"/>
</dbReference>
<evidence type="ECO:0000313" key="6">
    <source>
        <dbReference type="EMBL" id="ANN66552.1"/>
    </source>
</evidence>
<dbReference type="InterPro" id="IPR000847">
    <property type="entry name" value="LysR_HTH_N"/>
</dbReference>
<evidence type="ECO:0000313" key="9">
    <source>
        <dbReference type="Proteomes" id="UP000092213"/>
    </source>
</evidence>
<evidence type="ECO:0000313" key="7">
    <source>
        <dbReference type="EMBL" id="ANN71630.1"/>
    </source>
</evidence>
<comment type="similarity">
    <text evidence="1">Belongs to the LysR transcriptional regulatory family.</text>
</comment>
<name>A0A193FFL2_9BORD</name>
<keyword evidence="4" id="KW-0804">Transcription</keyword>
<dbReference type="InterPro" id="IPR036388">
    <property type="entry name" value="WH-like_DNA-bd_sf"/>
</dbReference>
<keyword evidence="3" id="KW-0238">DNA-binding</keyword>
<dbReference type="PROSITE" id="PS50931">
    <property type="entry name" value="HTH_LYSR"/>
    <property type="match status" value="1"/>
</dbReference>
<evidence type="ECO:0000313" key="8">
    <source>
        <dbReference type="Proteomes" id="UP000091897"/>
    </source>
</evidence>
<proteinExistence type="inferred from homology"/>
<dbReference type="Pfam" id="PF03466">
    <property type="entry name" value="LysR_substrate"/>
    <property type="match status" value="1"/>
</dbReference>
<dbReference type="RefSeq" id="WP_066347897.1">
    <property type="nucleotide sequence ID" value="NZ_CBCSFJ010000034.1"/>
</dbReference>
<dbReference type="InterPro" id="IPR005119">
    <property type="entry name" value="LysR_subst-bd"/>
</dbReference>
<dbReference type="AlphaFoldDB" id="A0A193FFL2"/>
<reference evidence="8 9" key="1">
    <citation type="submission" date="2016-06" db="EMBL/GenBank/DDBJ databases">
        <title>Complete genome sequences of Bordetella bronchialis and Bordetella flabilis.</title>
        <authorList>
            <person name="LiPuma J.J."/>
            <person name="Spilker T."/>
        </authorList>
    </citation>
    <scope>NUCLEOTIDE SEQUENCE [LARGE SCALE GENOMIC DNA]</scope>
    <source>
        <strain evidence="7 9">AU17976</strain>
        <strain evidence="6 8">AU3182</strain>
    </source>
</reference>
<dbReference type="SUPFAM" id="SSF53850">
    <property type="entry name" value="Periplasmic binding protein-like II"/>
    <property type="match status" value="1"/>
</dbReference>
<keyword evidence="2" id="KW-0805">Transcription regulation</keyword>
<evidence type="ECO:0000256" key="4">
    <source>
        <dbReference type="ARBA" id="ARBA00023163"/>
    </source>
</evidence>
<evidence type="ECO:0000256" key="3">
    <source>
        <dbReference type="ARBA" id="ARBA00023125"/>
    </source>
</evidence>
<dbReference type="SUPFAM" id="SSF46785">
    <property type="entry name" value="Winged helix' DNA-binding domain"/>
    <property type="match status" value="1"/>
</dbReference>
<keyword evidence="8" id="KW-1185">Reference proteome</keyword>
<evidence type="ECO:0000256" key="2">
    <source>
        <dbReference type="ARBA" id="ARBA00023015"/>
    </source>
</evidence>
<dbReference type="GO" id="GO:0000976">
    <property type="term" value="F:transcription cis-regulatory region binding"/>
    <property type="evidence" value="ECO:0007669"/>
    <property type="project" value="TreeGrafter"/>
</dbReference>
<dbReference type="Gene3D" id="3.40.190.10">
    <property type="entry name" value="Periplasmic binding protein-like II"/>
    <property type="match status" value="2"/>
</dbReference>
<dbReference type="EMBL" id="CP016170">
    <property type="protein sequence ID" value="ANN66552.1"/>
    <property type="molecule type" value="Genomic_DNA"/>
</dbReference>
<accession>A0A193FFL2</accession>
<dbReference type="EMBL" id="CP016171">
    <property type="protein sequence ID" value="ANN71630.1"/>
    <property type="molecule type" value="Genomic_DNA"/>
</dbReference>
<evidence type="ECO:0000256" key="1">
    <source>
        <dbReference type="ARBA" id="ARBA00009437"/>
    </source>
</evidence>
<dbReference type="STRING" id="463025.BAU08_10010"/>
<dbReference type="Proteomes" id="UP000092213">
    <property type="component" value="Chromosome"/>
</dbReference>
<feature type="domain" description="HTH lysR-type" evidence="5">
    <location>
        <begin position="1"/>
        <end position="58"/>
    </location>
</feature>
<dbReference type="OrthoDB" id="9803735at2"/>
<dbReference type="GO" id="GO:0003700">
    <property type="term" value="F:DNA-binding transcription factor activity"/>
    <property type="evidence" value="ECO:0007669"/>
    <property type="project" value="InterPro"/>
</dbReference>
<sequence length="317" mass="34752">MNIRFLETVLWLARLRSIKATAEKLCITHTAISNRIASIESDLGVRLFVRSELGFEPTAEGRRFIDQAQIIIDDYQKLRRMMLDPAEMRGQVRVGAVSTLIPTLFPPLVKTIREEYPHISLSVTTQLSELLLAELDAGRRDIVLVSITPPAEAGVVIVPLLSFSMCFVASPSLGIPLDRPLSPQDLARYPVIGYPHGTPSQARLDSYFADEAQQTVVIHASAAVPTNVQMAASGIGICAVPRAVVRQEIDRGALVELPVVKPFVAVNYVAVFADREHSDLPRGVAALARQAAKLYCQASDPAWAWEDESTDAVQEDM</sequence>
<dbReference type="Pfam" id="PF00126">
    <property type="entry name" value="HTH_1"/>
    <property type="match status" value="1"/>
</dbReference>
<dbReference type="KEGG" id="bbro:BAU06_09810"/>
<dbReference type="PANTHER" id="PTHR30126">
    <property type="entry name" value="HTH-TYPE TRANSCRIPTIONAL REGULATOR"/>
    <property type="match status" value="1"/>
</dbReference>
<gene>
    <name evidence="6" type="ORF">BAU06_09810</name>
    <name evidence="7" type="ORF">BAU08_10010</name>
</gene>